<gene>
    <name evidence="2" type="ORF">THAOC_17557</name>
</gene>
<proteinExistence type="predicted"/>
<name>K0SLN3_THAOC</name>
<accession>K0SLN3</accession>
<evidence type="ECO:0000256" key="1">
    <source>
        <dbReference type="SAM" id="MobiDB-lite"/>
    </source>
</evidence>
<feature type="region of interest" description="Disordered" evidence="1">
    <location>
        <begin position="92"/>
        <end position="112"/>
    </location>
</feature>
<protein>
    <submittedName>
        <fullName evidence="2">Uncharacterized protein</fullName>
    </submittedName>
</protein>
<sequence length="325" mass="34922">MTHDAKSKALNKVFGCKKPTDQPEDHVSDLFALQENEYSALVLNLSGRKEPKSISLPEFMTQDPHYRHGVPSNSKSTEGIVDDAKVLIYAPPPSPSSIKTNNAKRAAADPGAGKHNYKWPKLTVFGRANGMVTSTNSSAGVAEALVTSCEDHGGSGRSGESTRTSNIHQVFGVSTKAGDSSTASCLSYPWSAHDDSGDDLGKSTTPGYRNVVTERAFGCPSIRTDIKRYSRSSVADSQNYGDEDEAARLLKPTLFSSLGLDIAELSKPRSKNFLLGFVKSIGLARGSDGEFDSVFESIQDKSEQASINALSPWLQQTLLNKCPAD</sequence>
<dbReference type="AlphaFoldDB" id="K0SLN3"/>
<dbReference type="Proteomes" id="UP000266841">
    <property type="component" value="Unassembled WGS sequence"/>
</dbReference>
<reference evidence="2 3" key="1">
    <citation type="journal article" date="2012" name="Genome Biol.">
        <title>Genome and low-iron response of an oceanic diatom adapted to chronic iron limitation.</title>
        <authorList>
            <person name="Lommer M."/>
            <person name="Specht M."/>
            <person name="Roy A.S."/>
            <person name="Kraemer L."/>
            <person name="Andreson R."/>
            <person name="Gutowska M.A."/>
            <person name="Wolf J."/>
            <person name="Bergner S.V."/>
            <person name="Schilhabel M.B."/>
            <person name="Klostermeier U.C."/>
            <person name="Beiko R.G."/>
            <person name="Rosenstiel P."/>
            <person name="Hippler M."/>
            <person name="Laroche J."/>
        </authorList>
    </citation>
    <scope>NUCLEOTIDE SEQUENCE [LARGE SCALE GENOMIC DNA]</scope>
    <source>
        <strain evidence="2 3">CCMP1005</strain>
    </source>
</reference>
<evidence type="ECO:0000313" key="2">
    <source>
        <dbReference type="EMBL" id="EJK61876.1"/>
    </source>
</evidence>
<dbReference type="EMBL" id="AGNL01019382">
    <property type="protein sequence ID" value="EJK61876.1"/>
    <property type="molecule type" value="Genomic_DNA"/>
</dbReference>
<comment type="caution">
    <text evidence="2">The sequence shown here is derived from an EMBL/GenBank/DDBJ whole genome shotgun (WGS) entry which is preliminary data.</text>
</comment>
<keyword evidence="3" id="KW-1185">Reference proteome</keyword>
<organism evidence="2 3">
    <name type="scientific">Thalassiosira oceanica</name>
    <name type="common">Marine diatom</name>
    <dbReference type="NCBI Taxonomy" id="159749"/>
    <lineage>
        <taxon>Eukaryota</taxon>
        <taxon>Sar</taxon>
        <taxon>Stramenopiles</taxon>
        <taxon>Ochrophyta</taxon>
        <taxon>Bacillariophyta</taxon>
        <taxon>Coscinodiscophyceae</taxon>
        <taxon>Thalassiosirophycidae</taxon>
        <taxon>Thalassiosirales</taxon>
        <taxon>Thalassiosiraceae</taxon>
        <taxon>Thalassiosira</taxon>
    </lineage>
</organism>
<dbReference type="OrthoDB" id="2096280at2759"/>
<evidence type="ECO:0000313" key="3">
    <source>
        <dbReference type="Proteomes" id="UP000266841"/>
    </source>
</evidence>